<dbReference type="EMBL" id="JAUEPR010000011">
    <property type="protein sequence ID" value="KAK0479518.1"/>
    <property type="molecule type" value="Genomic_DNA"/>
</dbReference>
<reference evidence="1" key="1">
    <citation type="submission" date="2023-06" db="EMBL/GenBank/DDBJ databases">
        <authorList>
            <consortium name="Lawrence Berkeley National Laboratory"/>
            <person name="Ahrendt S."/>
            <person name="Sahu N."/>
            <person name="Indic B."/>
            <person name="Wong-Bajracharya J."/>
            <person name="Merenyi Z."/>
            <person name="Ke H.-M."/>
            <person name="Monk M."/>
            <person name="Kocsube S."/>
            <person name="Drula E."/>
            <person name="Lipzen A."/>
            <person name="Balint B."/>
            <person name="Henrissat B."/>
            <person name="Andreopoulos B."/>
            <person name="Martin F.M."/>
            <person name="Harder C.B."/>
            <person name="Rigling D."/>
            <person name="Ford K.L."/>
            <person name="Foster G.D."/>
            <person name="Pangilinan J."/>
            <person name="Papanicolaou A."/>
            <person name="Barry K."/>
            <person name="LaButti K."/>
            <person name="Viragh M."/>
            <person name="Koriabine M."/>
            <person name="Yan M."/>
            <person name="Riley R."/>
            <person name="Champramary S."/>
            <person name="Plett K.L."/>
            <person name="Tsai I.J."/>
            <person name="Slot J."/>
            <person name="Sipos G."/>
            <person name="Plett J."/>
            <person name="Nagy L.G."/>
            <person name="Grigoriev I.V."/>
        </authorList>
    </citation>
    <scope>NUCLEOTIDE SEQUENCE</scope>
    <source>
        <strain evidence="1">ICMP 16352</strain>
    </source>
</reference>
<dbReference type="Proteomes" id="UP001175227">
    <property type="component" value="Unassembled WGS sequence"/>
</dbReference>
<dbReference type="AlphaFoldDB" id="A0AA39UAQ5"/>
<keyword evidence="2" id="KW-1185">Reference proteome</keyword>
<gene>
    <name evidence="1" type="ORF">IW261DRAFT_1477818</name>
</gene>
<evidence type="ECO:0000313" key="1">
    <source>
        <dbReference type="EMBL" id="KAK0479518.1"/>
    </source>
</evidence>
<evidence type="ECO:0000313" key="2">
    <source>
        <dbReference type="Proteomes" id="UP001175227"/>
    </source>
</evidence>
<accession>A0AA39UAQ5</accession>
<name>A0AA39UAQ5_9AGAR</name>
<comment type="caution">
    <text evidence="1">The sequence shown here is derived from an EMBL/GenBank/DDBJ whole genome shotgun (WGS) entry which is preliminary data.</text>
</comment>
<organism evidence="1 2">
    <name type="scientific">Armillaria novae-zelandiae</name>
    <dbReference type="NCBI Taxonomy" id="153914"/>
    <lineage>
        <taxon>Eukaryota</taxon>
        <taxon>Fungi</taxon>
        <taxon>Dikarya</taxon>
        <taxon>Basidiomycota</taxon>
        <taxon>Agaricomycotina</taxon>
        <taxon>Agaricomycetes</taxon>
        <taxon>Agaricomycetidae</taxon>
        <taxon>Agaricales</taxon>
        <taxon>Marasmiineae</taxon>
        <taxon>Physalacriaceae</taxon>
        <taxon>Armillaria</taxon>
    </lineage>
</organism>
<protein>
    <submittedName>
        <fullName evidence="1">Uncharacterized protein</fullName>
    </submittedName>
</protein>
<proteinExistence type="predicted"/>
<sequence length="285" mass="33256">MGSYVRLLPFRGFVRRASSMIRAAPPSRSEHRLASSARDSFLHGRLHWSDFRQHSTPWLKPLSRHATCRRLKGFHVFVVLNTILCSLVIGYKFNQKFHDALHSKIDEASLYQKTESSEDDEVFIMNFYTAVALKIFDANHFHLVDFNDYASTVYYFCALHCEGMVDVPVEIFFQWYPQLGEFRFSLYEYHRDILLSLPDCEMRDKLHERMRDACLRLHALLTDSCVQDALWEMYLGLYGEQGVKPVTWESTLCVSQLGEGCFYTLVGIMDKAEGMVDYTLVDIWR</sequence>